<sequence length="304" mass="33397">MALPPLSALRAFVAVARLGSVVAAAEELHVTHGAVSHQLRSLEEYLGVALLNRKGRRTSLTEEGRIYAYQIRQALDNVSLISDRLRKRGGTQRLRVSVLPSFATHWLVPRLGDWLRHHPDLGLSLDASMAFVDFEPEALDCAIRFGHGDWPDVHARRLMGDSLLLVASPRLFPEGVPSLVRALEAPILQASESWESWLAGVEGGLPPLSPPALEFTDSTQMLEAARQGLGVALTRRSIADALLSRGELVLASERETAHSSAYYLVWPHRSHGSPRLARFLDWLLSQAEDFQRNLPGQAPPASSP</sequence>
<keyword evidence="4" id="KW-0804">Transcription</keyword>
<dbReference type="Gene3D" id="1.10.10.10">
    <property type="entry name" value="Winged helix-like DNA-binding domain superfamily/Winged helix DNA-binding domain"/>
    <property type="match status" value="1"/>
</dbReference>
<dbReference type="Proteomes" id="UP001455709">
    <property type="component" value="Unassembled WGS sequence"/>
</dbReference>
<evidence type="ECO:0000259" key="5">
    <source>
        <dbReference type="PROSITE" id="PS50931"/>
    </source>
</evidence>
<dbReference type="InterPro" id="IPR058163">
    <property type="entry name" value="LysR-type_TF_proteobact-type"/>
</dbReference>
<reference evidence="6 7" key="1">
    <citation type="submission" date="2024-05" db="EMBL/GenBank/DDBJ databases">
        <authorList>
            <person name="De Oliveira J.P."/>
            <person name="Noriler S.A."/>
            <person name="De Oliveira A.G."/>
            <person name="Sipoli D.S."/>
        </authorList>
    </citation>
    <scope>NUCLEOTIDE SEQUENCE [LARGE SCALE GENOMIC DNA]</scope>
    <source>
        <strain evidence="6 7">LABIM189</strain>
    </source>
</reference>
<dbReference type="SUPFAM" id="SSF53850">
    <property type="entry name" value="Periplasmic binding protein-like II"/>
    <property type="match status" value="1"/>
</dbReference>
<evidence type="ECO:0000313" key="6">
    <source>
        <dbReference type="EMBL" id="MEO2219472.1"/>
    </source>
</evidence>
<dbReference type="SUPFAM" id="SSF46785">
    <property type="entry name" value="Winged helix' DNA-binding domain"/>
    <property type="match status" value="1"/>
</dbReference>
<accession>A0ABV0FLI0</accession>
<dbReference type="CDD" id="cd08432">
    <property type="entry name" value="PBP2_GcdR_TrpI_HvrB_AmpR_like"/>
    <property type="match status" value="1"/>
</dbReference>
<keyword evidence="3" id="KW-0238">DNA-binding</keyword>
<comment type="caution">
    <text evidence="6">The sequence shown here is derived from an EMBL/GenBank/DDBJ whole genome shotgun (WGS) entry which is preliminary data.</text>
</comment>
<dbReference type="RefSeq" id="WP_347371991.1">
    <property type="nucleotide sequence ID" value="NZ_JBDOJC010000001.1"/>
</dbReference>
<evidence type="ECO:0000256" key="4">
    <source>
        <dbReference type="ARBA" id="ARBA00023163"/>
    </source>
</evidence>
<evidence type="ECO:0000313" key="7">
    <source>
        <dbReference type="Proteomes" id="UP001455709"/>
    </source>
</evidence>
<name>A0ABV0FLI0_9NEIS</name>
<evidence type="ECO:0000256" key="3">
    <source>
        <dbReference type="ARBA" id="ARBA00023125"/>
    </source>
</evidence>
<dbReference type="PROSITE" id="PS50931">
    <property type="entry name" value="HTH_LYSR"/>
    <property type="match status" value="1"/>
</dbReference>
<dbReference type="PRINTS" id="PR00039">
    <property type="entry name" value="HTHLYSR"/>
</dbReference>
<keyword evidence="7" id="KW-1185">Reference proteome</keyword>
<dbReference type="Pfam" id="PF03466">
    <property type="entry name" value="LysR_substrate"/>
    <property type="match status" value="1"/>
</dbReference>
<feature type="domain" description="HTH lysR-type" evidence="5">
    <location>
        <begin position="4"/>
        <end position="61"/>
    </location>
</feature>
<dbReference type="PANTHER" id="PTHR30537:SF79">
    <property type="entry name" value="TRANSCRIPTIONAL REGULATOR-RELATED"/>
    <property type="match status" value="1"/>
</dbReference>
<proteinExistence type="inferred from homology"/>
<dbReference type="InterPro" id="IPR036390">
    <property type="entry name" value="WH_DNA-bd_sf"/>
</dbReference>
<dbReference type="InterPro" id="IPR000847">
    <property type="entry name" value="LysR_HTH_N"/>
</dbReference>
<dbReference type="EMBL" id="JBDOJC010000001">
    <property type="protein sequence ID" value="MEO2219472.1"/>
    <property type="molecule type" value="Genomic_DNA"/>
</dbReference>
<dbReference type="InterPro" id="IPR005119">
    <property type="entry name" value="LysR_subst-bd"/>
</dbReference>
<evidence type="ECO:0000256" key="2">
    <source>
        <dbReference type="ARBA" id="ARBA00023015"/>
    </source>
</evidence>
<keyword evidence="2" id="KW-0805">Transcription regulation</keyword>
<evidence type="ECO:0000256" key="1">
    <source>
        <dbReference type="ARBA" id="ARBA00009437"/>
    </source>
</evidence>
<dbReference type="Pfam" id="PF00126">
    <property type="entry name" value="HTH_1"/>
    <property type="match status" value="1"/>
</dbReference>
<gene>
    <name evidence="6" type="ORF">ABGV49_20665</name>
</gene>
<protein>
    <submittedName>
        <fullName evidence="6">LysR substrate-binding domain-containing protein</fullName>
    </submittedName>
</protein>
<organism evidence="6 7">
    <name type="scientific">Chromobacterium vaccinii</name>
    <dbReference type="NCBI Taxonomy" id="1108595"/>
    <lineage>
        <taxon>Bacteria</taxon>
        <taxon>Pseudomonadati</taxon>
        <taxon>Pseudomonadota</taxon>
        <taxon>Betaproteobacteria</taxon>
        <taxon>Neisseriales</taxon>
        <taxon>Chromobacteriaceae</taxon>
        <taxon>Chromobacterium</taxon>
    </lineage>
</organism>
<dbReference type="Gene3D" id="3.40.190.10">
    <property type="entry name" value="Periplasmic binding protein-like II"/>
    <property type="match status" value="2"/>
</dbReference>
<dbReference type="InterPro" id="IPR036388">
    <property type="entry name" value="WH-like_DNA-bd_sf"/>
</dbReference>
<dbReference type="PANTHER" id="PTHR30537">
    <property type="entry name" value="HTH-TYPE TRANSCRIPTIONAL REGULATOR"/>
    <property type="match status" value="1"/>
</dbReference>
<comment type="similarity">
    <text evidence="1">Belongs to the LysR transcriptional regulatory family.</text>
</comment>